<reference evidence="3" key="1">
    <citation type="submission" date="2016-11" db="EMBL/GenBank/DDBJ databases">
        <authorList>
            <person name="Varghese N."/>
            <person name="Submissions S."/>
        </authorList>
    </citation>
    <scope>NUCLEOTIDE SEQUENCE [LARGE SCALE GENOMIC DNA]</scope>
    <source>
        <strain evidence="3">DSM 18802</strain>
    </source>
</reference>
<dbReference type="PANTHER" id="PTHR43685:SF2">
    <property type="entry name" value="GLYCOSYLTRANSFERASE 2-LIKE DOMAIN-CONTAINING PROTEIN"/>
    <property type="match status" value="1"/>
</dbReference>
<name>A0A1M7MBN7_9FIRM</name>
<dbReference type="SUPFAM" id="SSF53448">
    <property type="entry name" value="Nucleotide-diphospho-sugar transferases"/>
    <property type="match status" value="2"/>
</dbReference>
<protein>
    <submittedName>
        <fullName evidence="2">Glycosyltransferase, GT2 family</fullName>
    </submittedName>
</protein>
<evidence type="ECO:0000259" key="1">
    <source>
        <dbReference type="Pfam" id="PF00535"/>
    </source>
</evidence>
<proteinExistence type="predicted"/>
<dbReference type="GO" id="GO:0044010">
    <property type="term" value="P:single-species biofilm formation"/>
    <property type="evidence" value="ECO:0007669"/>
    <property type="project" value="TreeGrafter"/>
</dbReference>
<evidence type="ECO:0000313" key="2">
    <source>
        <dbReference type="EMBL" id="SHM87702.1"/>
    </source>
</evidence>
<feature type="domain" description="Glycosyltransferase 2-like" evidence="1">
    <location>
        <begin position="80"/>
        <end position="239"/>
    </location>
</feature>
<keyword evidence="2" id="KW-0808">Transferase</keyword>
<accession>A0A1M7MBN7</accession>
<dbReference type="PANTHER" id="PTHR43685">
    <property type="entry name" value="GLYCOSYLTRANSFERASE"/>
    <property type="match status" value="1"/>
</dbReference>
<dbReference type="InterPro" id="IPR050834">
    <property type="entry name" value="Glycosyltransf_2"/>
</dbReference>
<feature type="domain" description="Glycosyltransferase 2-like" evidence="1">
    <location>
        <begin position="334"/>
        <end position="512"/>
    </location>
</feature>
<sequence>MGRSSMFTKAMWIIYHQGPVELIRRIWRYLGKYGLRGIWAYSSRTHNYNLWLRIEAKRIERLLMAASEDIARFQYNPVISIVMPVRNTDLTYLKRSISSVCNQVYPYWELCIVNDGSDKWEVTEVLESFRAKDKRIKVVNLPQSKGIVGATNAALSIATGEFIGFLDHDDELAPHALLQVVRCLNKQPELDVIYSDEDRIIGDRRCEPFFKPDWSPDLMLSMNYIGHFLVIRRKLIEKLGGLRPEAEGSQDYDLVLRVTEKTNRIAHIPEILYHWRITPGSVTNRPESKARAFEAAQKALASALERRRIQGQVVQIGEGRYRIKYIVQGTPRISIIIPTKDKAHLLQRCVATIQERSSYKNYELIIVDNHSKDQATMDYLTFIQQRGICKVISFSEPFNYAKINNFAVQQAEGEYLVFLNNDTEVISPDWLEELLSYAQQKRIGAVGAKLLFPNNTIQHAGVIIGLGGVAGHAFYSLPASDPGYMGLADVTRNCAAVTGACMMLRRIVFEEVGGFDEELDVAYNDVDLCLRIIQHGCYIVWTPHAVLYHHESASRGYYQPERNIRYFCEKWRDFLDRGDPFYNPNLALDRTDFMVKV</sequence>
<dbReference type="Proteomes" id="UP000184375">
    <property type="component" value="Unassembled WGS sequence"/>
</dbReference>
<dbReference type="CDD" id="cd04184">
    <property type="entry name" value="GT2_RfbC_Mx_like"/>
    <property type="match status" value="1"/>
</dbReference>
<keyword evidence="3" id="KW-1185">Reference proteome</keyword>
<dbReference type="AlphaFoldDB" id="A0A1M7MBN7"/>
<gene>
    <name evidence="2" type="ORF">SAMN05660826_02225</name>
</gene>
<evidence type="ECO:0000313" key="3">
    <source>
        <dbReference type="Proteomes" id="UP000184375"/>
    </source>
</evidence>
<dbReference type="Pfam" id="PF00535">
    <property type="entry name" value="Glycos_transf_2"/>
    <property type="match status" value="2"/>
</dbReference>
<dbReference type="STRING" id="447595.SAMN05660826_02225"/>
<dbReference type="GO" id="GO:0016740">
    <property type="term" value="F:transferase activity"/>
    <property type="evidence" value="ECO:0007669"/>
    <property type="project" value="UniProtKB-KW"/>
</dbReference>
<dbReference type="InterPro" id="IPR001173">
    <property type="entry name" value="Glyco_trans_2-like"/>
</dbReference>
<dbReference type="CDD" id="cd04186">
    <property type="entry name" value="GT_2_like_c"/>
    <property type="match status" value="1"/>
</dbReference>
<dbReference type="EMBL" id="FRCR01000019">
    <property type="protein sequence ID" value="SHM87702.1"/>
    <property type="molecule type" value="Genomic_DNA"/>
</dbReference>
<dbReference type="Gene3D" id="3.90.550.10">
    <property type="entry name" value="Spore Coat Polysaccharide Biosynthesis Protein SpsA, Chain A"/>
    <property type="match status" value="2"/>
</dbReference>
<dbReference type="InterPro" id="IPR029044">
    <property type="entry name" value="Nucleotide-diphossugar_trans"/>
</dbReference>
<organism evidence="2 3">
    <name type="scientific">Caldanaerovirga acetigignens</name>
    <dbReference type="NCBI Taxonomy" id="447595"/>
    <lineage>
        <taxon>Bacteria</taxon>
        <taxon>Bacillati</taxon>
        <taxon>Bacillota</taxon>
        <taxon>Clostridia</taxon>
        <taxon>Thermosediminibacterales</taxon>
        <taxon>Thermosediminibacteraceae</taxon>
        <taxon>Caldanaerovirga</taxon>
    </lineage>
</organism>